<dbReference type="Proteomes" id="UP000653578">
    <property type="component" value="Unassembled WGS sequence"/>
</dbReference>
<proteinExistence type="predicted"/>
<evidence type="ECO:0000313" key="1">
    <source>
        <dbReference type="EMBL" id="NOU64025.1"/>
    </source>
</evidence>
<organism evidence="1 2">
    <name type="scientific">Paenibacillus plantarum</name>
    <dbReference type="NCBI Taxonomy" id="2654975"/>
    <lineage>
        <taxon>Bacteria</taxon>
        <taxon>Bacillati</taxon>
        <taxon>Bacillota</taxon>
        <taxon>Bacilli</taxon>
        <taxon>Bacillales</taxon>
        <taxon>Paenibacillaceae</taxon>
        <taxon>Paenibacillus</taxon>
    </lineage>
</organism>
<keyword evidence="2" id="KW-1185">Reference proteome</keyword>
<gene>
    <name evidence="1" type="ORF">GC096_08310</name>
</gene>
<comment type="caution">
    <text evidence="1">The sequence shown here is derived from an EMBL/GenBank/DDBJ whole genome shotgun (WGS) entry which is preliminary data.</text>
</comment>
<dbReference type="RefSeq" id="WP_171629765.1">
    <property type="nucleotide sequence ID" value="NZ_WHNY01000026.1"/>
</dbReference>
<name>A0ABX1X7Q6_9BACL</name>
<reference evidence="1 2" key="1">
    <citation type="submission" date="2019-10" db="EMBL/GenBank/DDBJ databases">
        <title>Description of Paenibacillus humi sp. nov.</title>
        <authorList>
            <person name="Carlier A."/>
            <person name="Qi S."/>
        </authorList>
    </citation>
    <scope>NUCLEOTIDE SEQUENCE [LARGE SCALE GENOMIC DNA]</scope>
    <source>
        <strain evidence="1 2">LMG 31461</strain>
    </source>
</reference>
<accession>A0ABX1X7Q6</accession>
<sequence>MNQICSLHGINLRRLRYYGGYFAKYGLIPHNKNFIPDIIVNDPIQYFKELGKRATEEIAREKYGWSSKDYWYYYFDQSVQKYLKF</sequence>
<dbReference type="EMBL" id="WHNY01000026">
    <property type="protein sequence ID" value="NOU64025.1"/>
    <property type="molecule type" value="Genomic_DNA"/>
</dbReference>
<evidence type="ECO:0000313" key="2">
    <source>
        <dbReference type="Proteomes" id="UP000653578"/>
    </source>
</evidence>
<protein>
    <submittedName>
        <fullName evidence="1">Uncharacterized protein</fullName>
    </submittedName>
</protein>